<gene>
    <name evidence="2" type="ORF">S01H1_71710</name>
</gene>
<comment type="caution">
    <text evidence="2">The sequence shown here is derived from an EMBL/GenBank/DDBJ whole genome shotgun (WGS) entry which is preliminary data.</text>
</comment>
<proteinExistence type="predicted"/>
<dbReference type="AlphaFoldDB" id="X0WG04"/>
<name>X0WG04_9ZZZZ</name>
<protein>
    <submittedName>
        <fullName evidence="2">Uncharacterized protein</fullName>
    </submittedName>
</protein>
<evidence type="ECO:0000313" key="2">
    <source>
        <dbReference type="EMBL" id="GAG29600.1"/>
    </source>
</evidence>
<organism evidence="2">
    <name type="scientific">marine sediment metagenome</name>
    <dbReference type="NCBI Taxonomy" id="412755"/>
    <lineage>
        <taxon>unclassified sequences</taxon>
        <taxon>metagenomes</taxon>
        <taxon>ecological metagenomes</taxon>
    </lineage>
</organism>
<accession>X0WG04</accession>
<dbReference type="EMBL" id="BARS01047773">
    <property type="protein sequence ID" value="GAG29600.1"/>
    <property type="molecule type" value="Genomic_DNA"/>
</dbReference>
<reference evidence="2" key="1">
    <citation type="journal article" date="2014" name="Front. Microbiol.">
        <title>High frequency of phylogenetically diverse reductive dehalogenase-homologous genes in deep subseafloor sedimentary metagenomes.</title>
        <authorList>
            <person name="Kawai M."/>
            <person name="Futagami T."/>
            <person name="Toyoda A."/>
            <person name="Takaki Y."/>
            <person name="Nishi S."/>
            <person name="Hori S."/>
            <person name="Arai W."/>
            <person name="Tsubouchi T."/>
            <person name="Morono Y."/>
            <person name="Uchiyama I."/>
            <person name="Ito T."/>
            <person name="Fujiyama A."/>
            <person name="Inagaki F."/>
            <person name="Takami H."/>
        </authorList>
    </citation>
    <scope>NUCLEOTIDE SEQUENCE</scope>
    <source>
        <strain evidence="2">Expedition CK06-06</strain>
    </source>
</reference>
<evidence type="ECO:0000256" key="1">
    <source>
        <dbReference type="SAM" id="MobiDB-lite"/>
    </source>
</evidence>
<sequence length="62" mass="6841">MAAILCPPDLVGADDLTQHEERNDEPDNQNEKHKDRSFAPTDDGATCGYSCEYARQACAEAR</sequence>
<feature type="region of interest" description="Disordered" evidence="1">
    <location>
        <begin position="1"/>
        <end position="40"/>
    </location>
</feature>